<organism evidence="1">
    <name type="scientific">marine sediment metagenome</name>
    <dbReference type="NCBI Taxonomy" id="412755"/>
    <lineage>
        <taxon>unclassified sequences</taxon>
        <taxon>metagenomes</taxon>
        <taxon>ecological metagenomes</taxon>
    </lineage>
</organism>
<proteinExistence type="predicted"/>
<accession>A0A0F9P452</accession>
<comment type="caution">
    <text evidence="1">The sequence shown here is derived from an EMBL/GenBank/DDBJ whole genome shotgun (WGS) entry which is preliminary data.</text>
</comment>
<reference evidence="1" key="1">
    <citation type="journal article" date="2015" name="Nature">
        <title>Complex archaea that bridge the gap between prokaryotes and eukaryotes.</title>
        <authorList>
            <person name="Spang A."/>
            <person name="Saw J.H."/>
            <person name="Jorgensen S.L."/>
            <person name="Zaremba-Niedzwiedzka K."/>
            <person name="Martijn J."/>
            <person name="Lind A.E."/>
            <person name="van Eijk R."/>
            <person name="Schleper C."/>
            <person name="Guy L."/>
            <person name="Ettema T.J."/>
        </authorList>
    </citation>
    <scope>NUCLEOTIDE SEQUENCE</scope>
</reference>
<gene>
    <name evidence="1" type="ORF">LCGC14_0948240</name>
</gene>
<dbReference type="AlphaFoldDB" id="A0A0F9P452"/>
<evidence type="ECO:0000313" key="1">
    <source>
        <dbReference type="EMBL" id="KKN19187.1"/>
    </source>
</evidence>
<name>A0A0F9P452_9ZZZZ</name>
<protein>
    <submittedName>
        <fullName evidence="1">Uncharacterized protein</fullName>
    </submittedName>
</protein>
<dbReference type="EMBL" id="LAZR01003358">
    <property type="protein sequence ID" value="KKN19187.1"/>
    <property type="molecule type" value="Genomic_DNA"/>
</dbReference>
<sequence length="79" mass="9735">MDLNLDIYKIFEIYKDSYKFFDFRSAIYNKGHGWNRIISIFRFSNESKNVIKQKYNDLDLKKYKTENFEIQHKILEISK</sequence>